<keyword evidence="2 6" id="KW-0813">Transport</keyword>
<dbReference type="RefSeq" id="WP_262067913.1">
    <property type="nucleotide sequence ID" value="NZ_JAMXOC010000001.1"/>
</dbReference>
<dbReference type="CDD" id="cd10336">
    <property type="entry name" value="SLC6sbd_Tyt1-Like"/>
    <property type="match status" value="1"/>
</dbReference>
<evidence type="ECO:0000256" key="2">
    <source>
        <dbReference type="ARBA" id="ARBA00022448"/>
    </source>
</evidence>
<feature type="transmembrane region" description="Helical" evidence="7">
    <location>
        <begin position="347"/>
        <end position="365"/>
    </location>
</feature>
<feature type="transmembrane region" description="Helical" evidence="7">
    <location>
        <begin position="91"/>
        <end position="116"/>
    </location>
</feature>
<dbReference type="Proteomes" id="UP001523565">
    <property type="component" value="Unassembled WGS sequence"/>
</dbReference>
<dbReference type="EMBL" id="JAMZFV010000001">
    <property type="protein sequence ID" value="MCP1109013.1"/>
    <property type="molecule type" value="Genomic_DNA"/>
</dbReference>
<feature type="transmembrane region" description="Helical" evidence="7">
    <location>
        <begin position="227"/>
        <end position="246"/>
    </location>
</feature>
<feature type="transmembrane region" description="Helical" evidence="7">
    <location>
        <begin position="433"/>
        <end position="452"/>
    </location>
</feature>
<evidence type="ECO:0000256" key="4">
    <source>
        <dbReference type="ARBA" id="ARBA00022989"/>
    </source>
</evidence>
<keyword evidence="5 7" id="KW-0472">Membrane</keyword>
<feature type="transmembrane region" description="Helical" evidence="7">
    <location>
        <begin position="307"/>
        <end position="327"/>
    </location>
</feature>
<evidence type="ECO:0000256" key="1">
    <source>
        <dbReference type="ARBA" id="ARBA00004141"/>
    </source>
</evidence>
<evidence type="ECO:0000313" key="8">
    <source>
        <dbReference type="EMBL" id="MCP1109013.1"/>
    </source>
</evidence>
<feature type="transmembrane region" description="Helical" evidence="7">
    <location>
        <begin position="43"/>
        <end position="64"/>
    </location>
</feature>
<dbReference type="PRINTS" id="PR00176">
    <property type="entry name" value="NANEUSMPORT"/>
</dbReference>
<feature type="transmembrane region" description="Helical" evidence="7">
    <location>
        <begin position="12"/>
        <end position="31"/>
    </location>
</feature>
<organism evidence="8 9">
    <name type="scientific">Ohessyouella blattaphilus</name>
    <dbReference type="NCBI Taxonomy" id="2949333"/>
    <lineage>
        <taxon>Bacteria</taxon>
        <taxon>Bacillati</taxon>
        <taxon>Bacillota</taxon>
        <taxon>Clostridia</taxon>
        <taxon>Lachnospirales</taxon>
        <taxon>Lachnospiraceae</taxon>
        <taxon>Ohessyouella</taxon>
    </lineage>
</organism>
<evidence type="ECO:0000256" key="6">
    <source>
        <dbReference type="RuleBase" id="RU003732"/>
    </source>
</evidence>
<feature type="transmembrane region" description="Helical" evidence="7">
    <location>
        <begin position="171"/>
        <end position="191"/>
    </location>
</feature>
<feature type="transmembrane region" description="Helical" evidence="7">
    <location>
        <begin position="145"/>
        <end position="164"/>
    </location>
</feature>
<dbReference type="InterPro" id="IPR047218">
    <property type="entry name" value="YocR/YhdH-like"/>
</dbReference>
<dbReference type="InterPro" id="IPR000175">
    <property type="entry name" value="Na/ntran_symport"/>
</dbReference>
<dbReference type="NCBIfam" id="NF037979">
    <property type="entry name" value="Na_transp"/>
    <property type="match status" value="1"/>
</dbReference>
<evidence type="ECO:0000256" key="3">
    <source>
        <dbReference type="ARBA" id="ARBA00022692"/>
    </source>
</evidence>
<sequence>MEKREKFSSRLGFILISAGCAIGLGNVWRFPYITGKYGGGAFVLFYILFLVMLGLPIVIMEFAVGRGSQQSVAKSFDELEPKGSKWHVYRYFAMAGNYLLMMFYTTIGGWMLAYFVKMLQGKFVGLDPEGVGAVFGDLTTNRNEMILWMVLISVIALIVCSGGLKNGVEKVTTIMMVCLLLIMVVLVIRVMTLDNALEGLKFYLLPDFSKMKEAGIGQAIFDAMGQAFFTLSVGMGSLAIFGSYLGKERSLPGEAVSVTALDTFVAVMAGLIIFPACFAFGINPGEGPGLVFVTLPNVFGEMSGGQIWGALFFLFMTFAALSTIIAVFQNIIQFARDLWGWSLRKSVIFNGVLLLLLSLPCILGMTDWSGFSIAGKGIMDIEDFIVSNNLLPLGSLIYLLFCVSKRGWGWDNFIKEANTGEGAKFPVAKGVRFYLTFILPLIILVIFVQGYASMFLK</sequence>
<reference evidence="8 9" key="1">
    <citation type="journal article" date="2022" name="Genome Biol. Evol.">
        <title>Host diet, physiology and behaviors set the stage for Lachnospiraceae cladogenesis.</title>
        <authorList>
            <person name="Vera-Ponce De Leon A."/>
            <person name="Schneider M."/>
            <person name="Jahnes B.C."/>
            <person name="Sadowski V."/>
            <person name="Camuy-Velez L.A."/>
            <person name="Duan J."/>
            <person name="Sabree Z.L."/>
        </authorList>
    </citation>
    <scope>NUCLEOTIDE SEQUENCE [LARGE SCALE GENOMIC DNA]</scope>
    <source>
        <strain evidence="8 9">PAL227</strain>
    </source>
</reference>
<protein>
    <recommendedName>
        <fullName evidence="6">Transporter</fullName>
    </recommendedName>
</protein>
<dbReference type="SUPFAM" id="SSF161070">
    <property type="entry name" value="SNF-like"/>
    <property type="match status" value="1"/>
</dbReference>
<gene>
    <name evidence="8" type="ORF">NK118_01985</name>
</gene>
<keyword evidence="9" id="KW-1185">Reference proteome</keyword>
<feature type="transmembrane region" description="Helical" evidence="7">
    <location>
        <begin position="258"/>
        <end position="282"/>
    </location>
</feature>
<evidence type="ECO:0000256" key="7">
    <source>
        <dbReference type="SAM" id="Phobius"/>
    </source>
</evidence>
<dbReference type="PROSITE" id="PS00610">
    <property type="entry name" value="NA_NEUROTRAN_SYMP_1"/>
    <property type="match status" value="1"/>
</dbReference>
<dbReference type="PANTHER" id="PTHR42948">
    <property type="entry name" value="TRANSPORTER"/>
    <property type="match status" value="1"/>
</dbReference>
<dbReference type="Pfam" id="PF00209">
    <property type="entry name" value="SNF"/>
    <property type="match status" value="2"/>
</dbReference>
<comment type="caution">
    <text evidence="8">The sequence shown here is derived from an EMBL/GenBank/DDBJ whole genome shotgun (WGS) entry which is preliminary data.</text>
</comment>
<comment type="subcellular location">
    <subcellularLocation>
        <location evidence="1">Membrane</location>
        <topology evidence="1">Multi-pass membrane protein</topology>
    </subcellularLocation>
</comment>
<evidence type="ECO:0000256" key="5">
    <source>
        <dbReference type="ARBA" id="ARBA00023136"/>
    </source>
</evidence>
<proteinExistence type="inferred from homology"/>
<evidence type="ECO:0000313" key="9">
    <source>
        <dbReference type="Proteomes" id="UP001523565"/>
    </source>
</evidence>
<keyword evidence="3 6" id="KW-0812">Transmembrane</keyword>
<feature type="transmembrane region" description="Helical" evidence="7">
    <location>
        <begin position="385"/>
        <end position="403"/>
    </location>
</feature>
<dbReference type="PROSITE" id="PS50267">
    <property type="entry name" value="NA_NEUROTRAN_SYMP_3"/>
    <property type="match status" value="1"/>
</dbReference>
<keyword evidence="4 7" id="KW-1133">Transmembrane helix</keyword>
<comment type="similarity">
    <text evidence="6">Belongs to the sodium:neurotransmitter symporter (SNF) (TC 2.A.22) family.</text>
</comment>
<dbReference type="InterPro" id="IPR037272">
    <property type="entry name" value="SNS_sf"/>
</dbReference>
<keyword evidence="6" id="KW-0769">Symport</keyword>
<dbReference type="PANTHER" id="PTHR42948:SF1">
    <property type="entry name" value="TRANSPORTER"/>
    <property type="match status" value="1"/>
</dbReference>
<name>A0ABT1EE87_9FIRM</name>
<accession>A0ABT1EE87</accession>